<dbReference type="WBParaSite" id="PSAMB.scaffold3812size16808.g22595.t1">
    <property type="protein sequence ID" value="PSAMB.scaffold3812size16808.g22595.t1"/>
    <property type="gene ID" value="PSAMB.scaffold3812size16808.g22595"/>
</dbReference>
<keyword evidence="4" id="KW-1185">Reference proteome</keyword>
<protein>
    <submittedName>
        <fullName evidence="5">Uncharacterized protein</fullName>
    </submittedName>
</protein>
<reference evidence="5" key="1">
    <citation type="submission" date="2022-11" db="UniProtKB">
        <authorList>
            <consortium name="WormBaseParasite"/>
        </authorList>
    </citation>
    <scope>IDENTIFICATION</scope>
</reference>
<dbReference type="Pfam" id="PF04499">
    <property type="entry name" value="SAPS"/>
    <property type="match status" value="1"/>
</dbReference>
<proteinExistence type="inferred from homology"/>
<evidence type="ECO:0000256" key="3">
    <source>
        <dbReference type="SAM" id="MobiDB-lite"/>
    </source>
</evidence>
<feature type="compositionally biased region" description="Basic and acidic residues" evidence="3">
    <location>
        <begin position="541"/>
        <end position="559"/>
    </location>
</feature>
<organism evidence="4 5">
    <name type="scientific">Plectus sambesii</name>
    <dbReference type="NCBI Taxonomy" id="2011161"/>
    <lineage>
        <taxon>Eukaryota</taxon>
        <taxon>Metazoa</taxon>
        <taxon>Ecdysozoa</taxon>
        <taxon>Nematoda</taxon>
        <taxon>Chromadorea</taxon>
        <taxon>Plectida</taxon>
        <taxon>Plectina</taxon>
        <taxon>Plectoidea</taxon>
        <taxon>Plectidae</taxon>
        <taxon>Plectus</taxon>
    </lineage>
</organism>
<feature type="region of interest" description="Disordered" evidence="3">
    <location>
        <begin position="523"/>
        <end position="561"/>
    </location>
</feature>
<evidence type="ECO:0000256" key="1">
    <source>
        <dbReference type="ARBA" id="ARBA00006180"/>
    </source>
</evidence>
<keyword evidence="2" id="KW-0131">Cell cycle</keyword>
<feature type="compositionally biased region" description="Low complexity" evidence="3">
    <location>
        <begin position="615"/>
        <end position="636"/>
    </location>
</feature>
<sequence>MLKSGSFFDDAFKHIDVSAVMDLLYRLVNVPSQQQDSDFVKEWYTERNFAGRLADLFVPSQSSDVHSNASNLWSEMIRVLRDLQYTTDEKRPDVLLDSLQGTDALRTLLSNMFPQNEPVNESVVVNGSIVLITLLQTNYIPNSPEHLAMGASDAQPSWVGGPGAGAGDGTVSSDQVWQPDATRLVETVLCERLEAISSYLTATTQARPLRLPMGEVKQPLGNGKISIVKLIASLLNTNHPPTHQRIVEMDLLKNLLRNAYEFPFSNFLHLAVVQCVQYVLFSRLPSDTTPLIRHLLVYCRLPESLLDHAGSDDKQSTRILRVQLKAHTMNLANWLEIARLRGPNKETITSLLDELGMTDRWSSFVESVLVPYQKANESDNVDLPSSGASGLMGETEMPGSDAAGNQAFSDYQMQSMTSAMPEHFGLPMDTFTSVADNEIDALAAKANMVDFNVKEQLDDTPSGEASFEALCAIRISGAALPDRRSTIIEPFGFNEKPEDAWPGEQTSSSSGPFGAKFDAFPVTWNESTGEPKTEAQSSSKMDVDKDDWPTGKTEGKEDAGWADFGAARATPQTSSGASGDAWANFDQLGSRADFVSPVCIGIAAATSLSNTTGDPLLKSPGKSGSSPSKSGTESTC</sequence>
<evidence type="ECO:0000313" key="5">
    <source>
        <dbReference type="WBParaSite" id="PSAMB.scaffold3812size16808.g22595.t1"/>
    </source>
</evidence>
<feature type="region of interest" description="Disordered" evidence="3">
    <location>
        <begin position="493"/>
        <end position="512"/>
    </location>
</feature>
<accession>A0A914WD13</accession>
<dbReference type="PANTHER" id="PTHR12634">
    <property type="entry name" value="SIT4 YEAST -ASSOCIATING PROTEIN-RELATED"/>
    <property type="match status" value="1"/>
</dbReference>
<dbReference type="GO" id="GO:0019903">
    <property type="term" value="F:protein phosphatase binding"/>
    <property type="evidence" value="ECO:0007669"/>
    <property type="project" value="InterPro"/>
</dbReference>
<dbReference type="AlphaFoldDB" id="A0A914WD13"/>
<dbReference type="GO" id="GO:0019888">
    <property type="term" value="F:protein phosphatase regulator activity"/>
    <property type="evidence" value="ECO:0007669"/>
    <property type="project" value="TreeGrafter"/>
</dbReference>
<evidence type="ECO:0000256" key="2">
    <source>
        <dbReference type="ARBA" id="ARBA00023306"/>
    </source>
</evidence>
<dbReference type="PANTHER" id="PTHR12634:SF8">
    <property type="entry name" value="FIERY MOUNTAIN, ISOFORM D"/>
    <property type="match status" value="1"/>
</dbReference>
<comment type="similarity">
    <text evidence="1">Belongs to the SAPS family.</text>
</comment>
<dbReference type="GO" id="GO:0005634">
    <property type="term" value="C:nucleus"/>
    <property type="evidence" value="ECO:0007669"/>
    <property type="project" value="TreeGrafter"/>
</dbReference>
<feature type="region of interest" description="Disordered" evidence="3">
    <location>
        <begin position="609"/>
        <end position="636"/>
    </location>
</feature>
<feature type="region of interest" description="Disordered" evidence="3">
    <location>
        <begin position="380"/>
        <end position="399"/>
    </location>
</feature>
<dbReference type="Proteomes" id="UP000887566">
    <property type="component" value="Unplaced"/>
</dbReference>
<dbReference type="GO" id="GO:0005829">
    <property type="term" value="C:cytosol"/>
    <property type="evidence" value="ECO:0007669"/>
    <property type="project" value="TreeGrafter"/>
</dbReference>
<name>A0A914WD13_9BILA</name>
<dbReference type="InterPro" id="IPR007587">
    <property type="entry name" value="SAPS"/>
</dbReference>
<feature type="compositionally biased region" description="Polar residues" evidence="3">
    <location>
        <begin position="524"/>
        <end position="540"/>
    </location>
</feature>
<evidence type="ECO:0000313" key="4">
    <source>
        <dbReference type="Proteomes" id="UP000887566"/>
    </source>
</evidence>